<dbReference type="GO" id="GO:0004519">
    <property type="term" value="F:endonuclease activity"/>
    <property type="evidence" value="ECO:0007669"/>
    <property type="project" value="UniProtKB-KW"/>
</dbReference>
<dbReference type="EMBL" id="LZDD01000001">
    <property type="protein sequence ID" value="OJF72010.1"/>
    <property type="molecule type" value="Genomic_DNA"/>
</dbReference>
<sequence length="866" mass="99423">MIDYDKINKHFETARSAIIADELSTKEEITEHLLKLNKILFEMDDVTFEELVRQVFSTVDISLESGNILTKQKNSNWFVDSRSERGQRRFTAYEKYLAYVSHYSSKTITGISNSMDKVMNNIGDPNLDSSFSVKGLVIGDVQSGKTGNFIALMNKAADAGYNVIIVTTGTIEKLRRQTQERIEQGFGGFDSGEFDISKTIKRWDKDLEALMITTKDADFKKNVNFTTGISKSVPMVAVIKKNKTSLESLASWLEKHNGLYIDRSLLFIDDEADNATINTRNSEDPTTINKGIRKILSLFKRSSYVGFTATPFANILIDHNENKDLFPTDFIQILDTPTNYMGANVIFPEGSKYHSILKYNDDAEDLIPLTIPKSERLNFLVEDLPASLKRAIKIFFLQNTIRDLRGDKSKHRSMLVNVSYLTHIQEQVKELIENEVGELKRNIKLHILQKDNSIHKELEKLFNEEFYSIPETWEDVYRILYQSTDSIITEVINAKNKSFQYEDFPNGARVIAVGGFALSRGLTLEGLSISYLYRNTLMYDTLMQMGRWFGYRPNYDDIVKLYMPARSIDWYSQIMEAVNDLKNQIISMVNQHKTPEEFGLYIKDADNQDEAILLITSRNKMKNALSQDVNIRISGDFKETTKLSKDNSIENRKIINEWININREKFDNNLLIKNADISIVESLLKNYDYGSYNKLNSYVIDEVIKEFKYFDVQIAANEGSSLGNLKNKIRSFRYEPKLKVVALSNSRLGSPTDGKFGLSKEQVENAKEKKFNQQKQYFSEFSQDERNPLIVLYPLTLNPKDDEDSKKFASENEGETFWAISLGVPRTNKKTLTYKTKMNTVLQQQLIEGDKIDILASSDEEEDDIE</sequence>
<dbReference type="AlphaFoldDB" id="A0A1L8MMK5"/>
<comment type="caution">
    <text evidence="2">The sequence shown here is derived from an EMBL/GenBank/DDBJ whole genome shotgun (WGS) entry which is preliminary data.</text>
</comment>
<gene>
    <name evidence="2" type="ORF">A9Q68_00260</name>
</gene>
<dbReference type="SUPFAM" id="SSF52540">
    <property type="entry name" value="P-loop containing nucleoside triphosphate hydrolases"/>
    <property type="match status" value="1"/>
</dbReference>
<name>A0A1L8MMK5_9STRE</name>
<keyword evidence="2" id="KW-0255">Endonuclease</keyword>
<dbReference type="OrthoDB" id="9787841at2"/>
<dbReference type="InterPro" id="IPR018310">
    <property type="entry name" value="Put_endonuclease_Z1-dom"/>
</dbReference>
<accession>A0A1L8MMK5</accession>
<keyword evidence="2" id="KW-0540">Nuclease</keyword>
<dbReference type="Pfam" id="PF10593">
    <property type="entry name" value="Z1"/>
    <property type="match status" value="1"/>
</dbReference>
<dbReference type="Gene3D" id="3.40.50.300">
    <property type="entry name" value="P-loop containing nucleotide triphosphate hydrolases"/>
    <property type="match status" value="1"/>
</dbReference>
<keyword evidence="2" id="KW-0378">Hydrolase</keyword>
<organism evidence="2 3">
    <name type="scientific">Streptococcus bovimastitidis</name>
    <dbReference type="NCBI Taxonomy" id="1856638"/>
    <lineage>
        <taxon>Bacteria</taxon>
        <taxon>Bacillati</taxon>
        <taxon>Bacillota</taxon>
        <taxon>Bacilli</taxon>
        <taxon>Lactobacillales</taxon>
        <taxon>Streptococcaceae</taxon>
        <taxon>Streptococcus</taxon>
    </lineage>
</organism>
<proteinExistence type="predicted"/>
<dbReference type="RefSeq" id="WP_071792647.1">
    <property type="nucleotide sequence ID" value="NZ_LZDD01000001.1"/>
</dbReference>
<reference evidence="3" key="1">
    <citation type="submission" date="2016-06" db="EMBL/GenBank/DDBJ databases">
        <authorList>
            <person name="de Vries S.P.W."/>
            <person name="Hadjirin N.F."/>
            <person name="Lay E.M."/>
            <person name="Zadoks R.N."/>
            <person name="Peacock S.J."/>
            <person name="Parkhill J."/>
            <person name="Grant A.J."/>
            <person name="Mcdougall S."/>
            <person name="Holmes M.A."/>
        </authorList>
    </citation>
    <scope>NUCLEOTIDE SEQUENCE [LARGE SCALE GENOMIC DNA]</scope>
    <source>
        <strain evidence="3">NZ1587</strain>
    </source>
</reference>
<dbReference type="Proteomes" id="UP000182015">
    <property type="component" value="Unassembled WGS sequence"/>
</dbReference>
<evidence type="ECO:0000259" key="1">
    <source>
        <dbReference type="Pfam" id="PF10593"/>
    </source>
</evidence>
<evidence type="ECO:0000313" key="2">
    <source>
        <dbReference type="EMBL" id="OJF72010.1"/>
    </source>
</evidence>
<keyword evidence="3" id="KW-1185">Reference proteome</keyword>
<dbReference type="InterPro" id="IPR027417">
    <property type="entry name" value="P-loop_NTPase"/>
</dbReference>
<evidence type="ECO:0000313" key="3">
    <source>
        <dbReference type="Proteomes" id="UP000182015"/>
    </source>
</evidence>
<dbReference type="STRING" id="1856638.A9Q68_00260"/>
<feature type="domain" description="Putative endonuclease Z1" evidence="1">
    <location>
        <begin position="387"/>
        <end position="605"/>
    </location>
</feature>
<protein>
    <submittedName>
        <fullName evidence="2">Endonuclease</fullName>
    </submittedName>
</protein>